<reference evidence="3" key="1">
    <citation type="submission" date="2016-10" db="EMBL/GenBank/DDBJ databases">
        <authorList>
            <person name="Varghese N."/>
            <person name="Submissions S."/>
        </authorList>
    </citation>
    <scope>NUCLEOTIDE SEQUENCE [LARGE SCALE GENOMIC DNA]</scope>
    <source>
        <strain evidence="3">Nm76</strain>
    </source>
</reference>
<accession>A0A1H8SW08</accession>
<protein>
    <submittedName>
        <fullName evidence="2">Uncharacterized protein</fullName>
    </submittedName>
</protein>
<dbReference type="STRING" id="42354.SAMN05216333_12052"/>
<evidence type="ECO:0000313" key="2">
    <source>
        <dbReference type="EMBL" id="SEO82656.1"/>
    </source>
</evidence>
<keyword evidence="3" id="KW-1185">Reference proteome</keyword>
<keyword evidence="1" id="KW-0175">Coiled coil</keyword>
<dbReference type="RefSeq" id="WP_090320805.1">
    <property type="nucleotide sequence ID" value="NZ_FNOE01000021.1"/>
</dbReference>
<name>A0A1H8SW08_9PROT</name>
<sequence length="186" mass="20749">MENLKSARSAHAELLTRRSKFQDKKQSCDSMTAEIHAKLANLEHAHILLERRYICDEANMQQVQASRAEIESERAKLAEAERLKTLAQDAVREIDQQILQAELATAAAQREFCAEQRNAAIAKIKDDTTLRKNLIAAMVANAGSGAPYSFQAAAFAGQFIHQLLPQISEAEVRAELDRFKSSNKLE</sequence>
<feature type="coiled-coil region" evidence="1">
    <location>
        <begin position="60"/>
        <end position="97"/>
    </location>
</feature>
<dbReference type="AlphaFoldDB" id="A0A1H8SW08"/>
<dbReference type="Proteomes" id="UP000198814">
    <property type="component" value="Unassembled WGS sequence"/>
</dbReference>
<organism evidence="2 3">
    <name type="scientific">Nitrosomonas oligotropha</name>
    <dbReference type="NCBI Taxonomy" id="42354"/>
    <lineage>
        <taxon>Bacteria</taxon>
        <taxon>Pseudomonadati</taxon>
        <taxon>Pseudomonadota</taxon>
        <taxon>Betaproteobacteria</taxon>
        <taxon>Nitrosomonadales</taxon>
        <taxon>Nitrosomonadaceae</taxon>
        <taxon>Nitrosomonas</taxon>
    </lineage>
</organism>
<evidence type="ECO:0000256" key="1">
    <source>
        <dbReference type="SAM" id="Coils"/>
    </source>
</evidence>
<evidence type="ECO:0000313" key="3">
    <source>
        <dbReference type="Proteomes" id="UP000198814"/>
    </source>
</evidence>
<proteinExistence type="predicted"/>
<dbReference type="EMBL" id="FODO01000020">
    <property type="protein sequence ID" value="SEO82656.1"/>
    <property type="molecule type" value="Genomic_DNA"/>
</dbReference>
<gene>
    <name evidence="2" type="ORF">SAMN05216333_12052</name>
</gene>